<evidence type="ECO:0000256" key="4">
    <source>
        <dbReference type="ARBA" id="ARBA00023136"/>
    </source>
</evidence>
<evidence type="ECO:0000256" key="1">
    <source>
        <dbReference type="ARBA" id="ARBA00004141"/>
    </source>
</evidence>
<evidence type="ECO:0000256" key="2">
    <source>
        <dbReference type="ARBA" id="ARBA00022692"/>
    </source>
</evidence>
<evidence type="ECO:0000256" key="3">
    <source>
        <dbReference type="ARBA" id="ARBA00022989"/>
    </source>
</evidence>
<organism evidence="8 9">
    <name type="scientific">Engystomops pustulosus</name>
    <name type="common">Tungara frog</name>
    <name type="synonym">Physalaemus pustulosus</name>
    <dbReference type="NCBI Taxonomy" id="76066"/>
    <lineage>
        <taxon>Eukaryota</taxon>
        <taxon>Metazoa</taxon>
        <taxon>Chordata</taxon>
        <taxon>Craniata</taxon>
        <taxon>Vertebrata</taxon>
        <taxon>Euteleostomi</taxon>
        <taxon>Amphibia</taxon>
        <taxon>Batrachia</taxon>
        <taxon>Anura</taxon>
        <taxon>Neobatrachia</taxon>
        <taxon>Hyloidea</taxon>
        <taxon>Leptodactylidae</taxon>
        <taxon>Leiuperinae</taxon>
        <taxon>Engystomops</taxon>
    </lineage>
</organism>
<keyword evidence="4 6" id="KW-0472">Membrane</keyword>
<evidence type="ECO:0000259" key="7">
    <source>
        <dbReference type="PROSITE" id="PS50259"/>
    </source>
</evidence>
<dbReference type="PROSITE" id="PS50259">
    <property type="entry name" value="G_PROTEIN_RECEP_F3_4"/>
    <property type="match status" value="1"/>
</dbReference>
<reference evidence="8" key="1">
    <citation type="thesis" date="2020" institute="ProQuest LLC" country="789 East Eisenhower Parkway, Ann Arbor, MI, USA">
        <title>Comparative Genomics and Chromosome Evolution.</title>
        <authorList>
            <person name="Mudd A.B."/>
        </authorList>
    </citation>
    <scope>NUCLEOTIDE SEQUENCE</scope>
    <source>
        <strain evidence="8">237g6f4</strain>
        <tissue evidence="8">Blood</tissue>
    </source>
</reference>
<sequence>MFLEARLDLGRCQDSAQEVLSSSPLRSGSFHLMAALSWTLLSLAVLCSNGQSGDQSTDPELEILGVFPVYSCDYDYEWDSYRSYFYKQLQLLEAMNFAIEEINRNSTILPGIKLIPSIAFFCIHDTMQTQLEDLMKSHPVAAVVGTVGEVIPDQIVAHVERSKVPVITYATRALESRKRPYLLSMAPPVQSQFKAVVDLLVYYNWTYVSLVTTSDETFTSGLEEFKKEAERHGICFATTVIMCYNNDYDHVIGSLSSHPKARVVVLFADLSNLRNLLSAADLHRTFFTWVVGAPLRFTEKIVEKYKRASRHVITLEIQSHPLPRFNEYFQARIQAKVHKYRDPQFRAFFSRYSFRSLPDEDRIVKPESKKQFQSSYQIQSVVNAVYAIAHALQNMSSSTCPNMSADCVREHNDTFMTFLRKTRFTAPFTPPDVQYTVNFDEEGYGPARYRIFTIQEIMGHYQYQQIGSWAEKLKPNPSHRMWESNSLPESCCSKPCGKHEVKMTVPGYPCCWVCIMCQPNEVLLNETTCKECDPGYQPNTDHSGCISYIQWGDGLAIGSLCFSSLGILSTIFVGAVLLRNNNTPIVPVTALCASISLCALVILGGVFVPKLYIIFCHPEKNVKSRQ</sequence>
<evidence type="ECO:0000256" key="6">
    <source>
        <dbReference type="SAM" id="Phobius"/>
    </source>
</evidence>
<dbReference type="Gene3D" id="3.40.50.2300">
    <property type="match status" value="2"/>
</dbReference>
<protein>
    <recommendedName>
        <fullName evidence="7">G-protein coupled receptors family 3 profile domain-containing protein</fullName>
    </recommendedName>
</protein>
<keyword evidence="5" id="KW-0325">Glycoprotein</keyword>
<dbReference type="SUPFAM" id="SSF53822">
    <property type="entry name" value="Periplasmic binding protein-like I"/>
    <property type="match status" value="1"/>
</dbReference>
<comment type="caution">
    <text evidence="8">The sequence shown here is derived from an EMBL/GenBank/DDBJ whole genome shotgun (WGS) entry which is preliminary data.</text>
</comment>
<proteinExistence type="predicted"/>
<accession>A0AAV6ZSN1</accession>
<dbReference type="Pfam" id="PF01094">
    <property type="entry name" value="ANF_receptor"/>
    <property type="match status" value="1"/>
</dbReference>
<name>A0AAV6ZSN1_ENGPU</name>
<dbReference type="EMBL" id="WNYA01000051">
    <property type="protein sequence ID" value="KAG8550457.1"/>
    <property type="molecule type" value="Genomic_DNA"/>
</dbReference>
<feature type="domain" description="G-protein coupled receptors family 3 profile" evidence="7">
    <location>
        <begin position="560"/>
        <end position="626"/>
    </location>
</feature>
<dbReference type="InterPro" id="IPR038550">
    <property type="entry name" value="GPCR_3_9-Cys_sf"/>
</dbReference>
<gene>
    <name evidence="8" type="ORF">GDO81_025395</name>
</gene>
<keyword evidence="2 6" id="KW-0812">Transmembrane</keyword>
<dbReference type="InterPro" id="IPR050726">
    <property type="entry name" value="mGluR"/>
</dbReference>
<evidence type="ECO:0000313" key="9">
    <source>
        <dbReference type="Proteomes" id="UP000824782"/>
    </source>
</evidence>
<feature type="transmembrane region" description="Helical" evidence="6">
    <location>
        <begin position="555"/>
        <end position="578"/>
    </location>
</feature>
<dbReference type="PANTHER" id="PTHR24060">
    <property type="entry name" value="METABOTROPIC GLUTAMATE RECEPTOR"/>
    <property type="match status" value="1"/>
</dbReference>
<dbReference type="GO" id="GO:0004930">
    <property type="term" value="F:G protein-coupled receptor activity"/>
    <property type="evidence" value="ECO:0007669"/>
    <property type="project" value="InterPro"/>
</dbReference>
<keyword evidence="9" id="KW-1185">Reference proteome</keyword>
<keyword evidence="3 6" id="KW-1133">Transmembrane helix</keyword>
<dbReference type="InterPro" id="IPR028082">
    <property type="entry name" value="Peripla_BP_I"/>
</dbReference>
<evidence type="ECO:0000313" key="8">
    <source>
        <dbReference type="EMBL" id="KAG8550457.1"/>
    </source>
</evidence>
<dbReference type="GO" id="GO:0016020">
    <property type="term" value="C:membrane"/>
    <property type="evidence" value="ECO:0007669"/>
    <property type="project" value="UniProtKB-SubCell"/>
</dbReference>
<evidence type="ECO:0000256" key="5">
    <source>
        <dbReference type="ARBA" id="ARBA00023180"/>
    </source>
</evidence>
<dbReference type="Gene3D" id="2.10.50.30">
    <property type="entry name" value="GPCR, family 3, nine cysteines domain"/>
    <property type="match status" value="1"/>
</dbReference>
<comment type="subcellular location">
    <subcellularLocation>
        <location evidence="1">Membrane</location>
        <topology evidence="1">Multi-pass membrane protein</topology>
    </subcellularLocation>
</comment>
<dbReference type="AlphaFoldDB" id="A0AAV6ZSN1"/>
<dbReference type="InterPro" id="IPR017978">
    <property type="entry name" value="GPCR_3_C"/>
</dbReference>
<dbReference type="InterPro" id="IPR001828">
    <property type="entry name" value="ANF_lig-bd_rcpt"/>
</dbReference>
<feature type="transmembrane region" description="Helical" evidence="6">
    <location>
        <begin position="585"/>
        <end position="608"/>
    </location>
</feature>
<dbReference type="Proteomes" id="UP000824782">
    <property type="component" value="Unassembled WGS sequence"/>
</dbReference>